<reference evidence="2 4" key="2">
    <citation type="journal article" date="2014" name="BMC Genomics">
        <title>An improved genome release (version Mt4.0) for the model legume Medicago truncatula.</title>
        <authorList>
            <person name="Tang H."/>
            <person name="Krishnakumar V."/>
            <person name="Bidwell S."/>
            <person name="Rosen B."/>
            <person name="Chan A."/>
            <person name="Zhou S."/>
            <person name="Gentzbittel L."/>
            <person name="Childs K.L."/>
            <person name="Yandell M."/>
            <person name="Gundlach H."/>
            <person name="Mayer K.F."/>
            <person name="Schwartz D.C."/>
            <person name="Town C.D."/>
        </authorList>
    </citation>
    <scope>GENOME REANNOTATION</scope>
    <source>
        <strain evidence="2">A17</strain>
        <strain evidence="3 4">cv. Jemalong A17</strain>
    </source>
</reference>
<gene>
    <name evidence="2" type="ordered locus">MTR_5g062105</name>
</gene>
<reference evidence="2 4" key="1">
    <citation type="journal article" date="2011" name="Nature">
        <title>The Medicago genome provides insight into the evolution of rhizobial symbioses.</title>
        <authorList>
            <person name="Young N.D."/>
            <person name="Debelle F."/>
            <person name="Oldroyd G.E."/>
            <person name="Geurts R."/>
            <person name="Cannon S.B."/>
            <person name="Udvardi M.K."/>
            <person name="Benedito V.A."/>
            <person name="Mayer K.F."/>
            <person name="Gouzy J."/>
            <person name="Schoof H."/>
            <person name="Van de Peer Y."/>
            <person name="Proost S."/>
            <person name="Cook D.R."/>
            <person name="Meyers B.C."/>
            <person name="Spannagl M."/>
            <person name="Cheung F."/>
            <person name="De Mita S."/>
            <person name="Krishnakumar V."/>
            <person name="Gundlach H."/>
            <person name="Zhou S."/>
            <person name="Mudge J."/>
            <person name="Bharti A.K."/>
            <person name="Murray J.D."/>
            <person name="Naoumkina M.A."/>
            <person name="Rosen B."/>
            <person name="Silverstein K.A."/>
            <person name="Tang H."/>
            <person name="Rombauts S."/>
            <person name="Zhao P.X."/>
            <person name="Zhou P."/>
            <person name="Barbe V."/>
            <person name="Bardou P."/>
            <person name="Bechner M."/>
            <person name="Bellec A."/>
            <person name="Berger A."/>
            <person name="Berges H."/>
            <person name="Bidwell S."/>
            <person name="Bisseling T."/>
            <person name="Choisne N."/>
            <person name="Couloux A."/>
            <person name="Denny R."/>
            <person name="Deshpande S."/>
            <person name="Dai X."/>
            <person name="Doyle J.J."/>
            <person name="Dudez A.M."/>
            <person name="Farmer A.D."/>
            <person name="Fouteau S."/>
            <person name="Franken C."/>
            <person name="Gibelin C."/>
            <person name="Gish J."/>
            <person name="Goldstein S."/>
            <person name="Gonzalez A.J."/>
            <person name="Green P.J."/>
            <person name="Hallab A."/>
            <person name="Hartog M."/>
            <person name="Hua A."/>
            <person name="Humphray S.J."/>
            <person name="Jeong D.H."/>
            <person name="Jing Y."/>
            <person name="Jocker A."/>
            <person name="Kenton S.M."/>
            <person name="Kim D.J."/>
            <person name="Klee K."/>
            <person name="Lai H."/>
            <person name="Lang C."/>
            <person name="Lin S."/>
            <person name="Macmil S.L."/>
            <person name="Magdelenat G."/>
            <person name="Matthews L."/>
            <person name="McCorrison J."/>
            <person name="Monaghan E.L."/>
            <person name="Mun J.H."/>
            <person name="Najar F.Z."/>
            <person name="Nicholson C."/>
            <person name="Noirot C."/>
            <person name="O'Bleness M."/>
            <person name="Paule C.R."/>
            <person name="Poulain J."/>
            <person name="Prion F."/>
            <person name="Qin B."/>
            <person name="Qu C."/>
            <person name="Retzel E.F."/>
            <person name="Riddle C."/>
            <person name="Sallet E."/>
            <person name="Samain S."/>
            <person name="Samson N."/>
            <person name="Sanders I."/>
            <person name="Saurat O."/>
            <person name="Scarpelli C."/>
            <person name="Schiex T."/>
            <person name="Segurens B."/>
            <person name="Severin A.J."/>
            <person name="Sherrier D.J."/>
            <person name="Shi R."/>
            <person name="Sims S."/>
            <person name="Singer S.R."/>
            <person name="Sinharoy S."/>
            <person name="Sterck L."/>
            <person name="Viollet A."/>
            <person name="Wang B.B."/>
            <person name="Wang K."/>
            <person name="Wang M."/>
            <person name="Wang X."/>
            <person name="Warfsmann J."/>
            <person name="Weissenbach J."/>
            <person name="White D.D."/>
            <person name="White J.D."/>
            <person name="Wiley G.B."/>
            <person name="Wincker P."/>
            <person name="Xing Y."/>
            <person name="Yang L."/>
            <person name="Yao Z."/>
            <person name="Ying F."/>
            <person name="Zhai J."/>
            <person name="Zhou L."/>
            <person name="Zuber A."/>
            <person name="Denarie J."/>
            <person name="Dixon R.A."/>
            <person name="May G.D."/>
            <person name="Schwartz D.C."/>
            <person name="Rogers J."/>
            <person name="Quetier F."/>
            <person name="Town C.D."/>
            <person name="Roe B.A."/>
        </authorList>
    </citation>
    <scope>NUCLEOTIDE SEQUENCE [LARGE SCALE GENOMIC DNA]</scope>
    <source>
        <strain evidence="2">A17</strain>
        <strain evidence="3 4">cv. Jemalong A17</strain>
    </source>
</reference>
<dbReference type="HOGENOM" id="CLU_2349977_0_0_1"/>
<organism evidence="2 4">
    <name type="scientific">Medicago truncatula</name>
    <name type="common">Barrel medic</name>
    <name type="synonym">Medicago tribuloides</name>
    <dbReference type="NCBI Taxonomy" id="3880"/>
    <lineage>
        <taxon>Eukaryota</taxon>
        <taxon>Viridiplantae</taxon>
        <taxon>Streptophyta</taxon>
        <taxon>Embryophyta</taxon>
        <taxon>Tracheophyta</taxon>
        <taxon>Spermatophyta</taxon>
        <taxon>Magnoliopsida</taxon>
        <taxon>eudicotyledons</taxon>
        <taxon>Gunneridae</taxon>
        <taxon>Pentapetalae</taxon>
        <taxon>rosids</taxon>
        <taxon>fabids</taxon>
        <taxon>Fabales</taxon>
        <taxon>Fabaceae</taxon>
        <taxon>Papilionoideae</taxon>
        <taxon>50 kb inversion clade</taxon>
        <taxon>NPAAA clade</taxon>
        <taxon>Hologalegina</taxon>
        <taxon>IRL clade</taxon>
        <taxon>Trifolieae</taxon>
        <taxon>Medicago</taxon>
    </lineage>
</organism>
<feature type="region of interest" description="Disordered" evidence="1">
    <location>
        <begin position="1"/>
        <end position="31"/>
    </location>
</feature>
<protein>
    <submittedName>
        <fullName evidence="2 3">Uncharacterized protein</fullName>
    </submittedName>
</protein>
<sequence length="97" mass="11377">MFYLDQRSELPAESLKNNPIRQTNYPKTKLGKKRKIGERDVVYKRGRLLSDEDGGGMGGFVFRREESYHVVEKKWKAFNKKRIALDTLDEVEAQEIE</sequence>
<evidence type="ECO:0000313" key="4">
    <source>
        <dbReference type="Proteomes" id="UP000002051"/>
    </source>
</evidence>
<feature type="compositionally biased region" description="Polar residues" evidence="1">
    <location>
        <begin position="15"/>
        <end position="26"/>
    </location>
</feature>
<dbReference type="AlphaFoldDB" id="A0A072UEG8"/>
<keyword evidence="4" id="KW-1185">Reference proteome</keyword>
<accession>A0A072UEG8</accession>
<dbReference type="EMBL" id="CM001221">
    <property type="protein sequence ID" value="KEH28062.1"/>
    <property type="molecule type" value="Genomic_DNA"/>
</dbReference>
<name>A0A072UEG8_MEDTR</name>
<evidence type="ECO:0000313" key="3">
    <source>
        <dbReference type="EnsemblPlants" id="KEH28062"/>
    </source>
</evidence>
<feature type="compositionally biased region" description="Basic and acidic residues" evidence="1">
    <location>
        <begin position="1"/>
        <end position="10"/>
    </location>
</feature>
<evidence type="ECO:0000313" key="2">
    <source>
        <dbReference type="EMBL" id="KEH28062.1"/>
    </source>
</evidence>
<dbReference type="EnsemblPlants" id="KEH28062">
    <property type="protein sequence ID" value="KEH28062"/>
    <property type="gene ID" value="MTR_5g062105"/>
</dbReference>
<dbReference type="Proteomes" id="UP000002051">
    <property type="component" value="Chromosome 5"/>
</dbReference>
<evidence type="ECO:0000256" key="1">
    <source>
        <dbReference type="SAM" id="MobiDB-lite"/>
    </source>
</evidence>
<reference evidence="3" key="3">
    <citation type="submission" date="2015-04" db="UniProtKB">
        <authorList>
            <consortium name="EnsemblPlants"/>
        </authorList>
    </citation>
    <scope>IDENTIFICATION</scope>
    <source>
        <strain evidence="3">cv. Jemalong A17</strain>
    </source>
</reference>
<proteinExistence type="predicted"/>